<name>A0A443ILM9_9BACI</name>
<feature type="transmembrane region" description="Helical" evidence="1">
    <location>
        <begin position="59"/>
        <end position="77"/>
    </location>
</feature>
<evidence type="ECO:0000313" key="2">
    <source>
        <dbReference type="EMBL" id="RWR06337.1"/>
    </source>
</evidence>
<evidence type="ECO:0000313" key="3">
    <source>
        <dbReference type="Proteomes" id="UP000273811"/>
    </source>
</evidence>
<gene>
    <name evidence="2" type="ORF">D4N35_014285</name>
</gene>
<evidence type="ECO:0000256" key="1">
    <source>
        <dbReference type="SAM" id="Phobius"/>
    </source>
</evidence>
<dbReference type="AlphaFoldDB" id="A0A443ILM9"/>
<dbReference type="RefSeq" id="WP_120074850.1">
    <property type="nucleotide sequence ID" value="NZ_CP126113.1"/>
</dbReference>
<proteinExistence type="predicted"/>
<dbReference type="Proteomes" id="UP000273811">
    <property type="component" value="Unassembled WGS sequence"/>
</dbReference>
<keyword evidence="1" id="KW-1133">Transmembrane helix</keyword>
<accession>A0A443ILM9</accession>
<sequence>MFSFRGDGHKIYLQLRKQQDINSIKELKETEEVRSFYESLDSRTLQLARFRMIKEQKGVGIIPIFVTAIPWLLFLFSSKLQKFLFKDGSMLWAVFAFLYLIALTLSVLKHFKEKAWTAFHLEIIQDVLADRGKNFK</sequence>
<keyword evidence="3" id="KW-1185">Reference proteome</keyword>
<organism evidence="2 3">
    <name type="scientific">Siminovitchia fortis</name>
    <dbReference type="NCBI Taxonomy" id="254758"/>
    <lineage>
        <taxon>Bacteria</taxon>
        <taxon>Bacillati</taxon>
        <taxon>Bacillota</taxon>
        <taxon>Bacilli</taxon>
        <taxon>Bacillales</taxon>
        <taxon>Bacillaceae</taxon>
        <taxon>Siminovitchia</taxon>
    </lineage>
</organism>
<keyword evidence="1" id="KW-0472">Membrane</keyword>
<keyword evidence="1" id="KW-0812">Transmembrane</keyword>
<feature type="transmembrane region" description="Helical" evidence="1">
    <location>
        <begin position="89"/>
        <end position="108"/>
    </location>
</feature>
<dbReference type="EMBL" id="QYTU02000036">
    <property type="protein sequence ID" value="RWR06337.1"/>
    <property type="molecule type" value="Genomic_DNA"/>
</dbReference>
<comment type="caution">
    <text evidence="2">The sequence shown here is derived from an EMBL/GenBank/DDBJ whole genome shotgun (WGS) entry which is preliminary data.</text>
</comment>
<protein>
    <submittedName>
        <fullName evidence="2">Uncharacterized protein</fullName>
    </submittedName>
</protein>
<dbReference type="OrthoDB" id="2734115at2"/>
<reference evidence="2" key="1">
    <citation type="submission" date="2018-12" db="EMBL/GenBank/DDBJ databases">
        <authorList>
            <person name="Sun L."/>
            <person name="Chen Z."/>
        </authorList>
    </citation>
    <scope>NUCLEOTIDE SEQUENCE [LARGE SCALE GENOMIC DNA]</scope>
    <source>
        <strain evidence="2">DSM 16012</strain>
    </source>
</reference>